<evidence type="ECO:0000313" key="8">
    <source>
        <dbReference type="Proteomes" id="UP000652761"/>
    </source>
</evidence>
<evidence type="ECO:0000256" key="1">
    <source>
        <dbReference type="ARBA" id="ARBA00004123"/>
    </source>
</evidence>
<dbReference type="InterPro" id="IPR003657">
    <property type="entry name" value="WRKY_dom"/>
</dbReference>
<sequence>MEPVGREAPPVLHPTSPHVLPVHPLAPAELGSFQTDPFTFLGQPHLQQPSAAASDPLGVWASLLKSGTAAGIDEQRLLQQHYHGGNLGAVVPSEGSGGLGGKDVKGKAAGRSTKKVARARVAFQTKSPSDILDDGYRWRKYGQKAVKNSPYPRVAPEKEVEVAIDPLSWKVVLVLLFPWLHDVGPLKIKPPPR</sequence>
<gene>
    <name evidence="7" type="ORF">Taro_040386</name>
</gene>
<proteinExistence type="predicted"/>
<protein>
    <recommendedName>
        <fullName evidence="6">WRKY domain-containing protein</fullName>
    </recommendedName>
</protein>
<reference evidence="7" key="1">
    <citation type="submission" date="2017-07" db="EMBL/GenBank/DDBJ databases">
        <title>Taro Niue Genome Assembly and Annotation.</title>
        <authorList>
            <person name="Atibalentja N."/>
            <person name="Keating K."/>
            <person name="Fields C.J."/>
        </authorList>
    </citation>
    <scope>NUCLEOTIDE SEQUENCE</scope>
    <source>
        <strain evidence="7">Niue_2</strain>
        <tissue evidence="7">Leaf</tissue>
    </source>
</reference>
<evidence type="ECO:0000256" key="3">
    <source>
        <dbReference type="ARBA" id="ARBA00023125"/>
    </source>
</evidence>
<dbReference type="OrthoDB" id="1915472at2759"/>
<organism evidence="7 8">
    <name type="scientific">Colocasia esculenta</name>
    <name type="common">Wild taro</name>
    <name type="synonym">Arum esculentum</name>
    <dbReference type="NCBI Taxonomy" id="4460"/>
    <lineage>
        <taxon>Eukaryota</taxon>
        <taxon>Viridiplantae</taxon>
        <taxon>Streptophyta</taxon>
        <taxon>Embryophyta</taxon>
        <taxon>Tracheophyta</taxon>
        <taxon>Spermatophyta</taxon>
        <taxon>Magnoliopsida</taxon>
        <taxon>Liliopsida</taxon>
        <taxon>Araceae</taxon>
        <taxon>Aroideae</taxon>
        <taxon>Colocasieae</taxon>
        <taxon>Colocasia</taxon>
    </lineage>
</organism>
<evidence type="ECO:0000256" key="2">
    <source>
        <dbReference type="ARBA" id="ARBA00023015"/>
    </source>
</evidence>
<comment type="caution">
    <text evidence="7">The sequence shown here is derived from an EMBL/GenBank/DDBJ whole genome shotgun (WGS) entry which is preliminary data.</text>
</comment>
<evidence type="ECO:0000313" key="7">
    <source>
        <dbReference type="EMBL" id="MQM07547.1"/>
    </source>
</evidence>
<dbReference type="InterPro" id="IPR036576">
    <property type="entry name" value="WRKY_dom_sf"/>
</dbReference>
<name>A0A843WIY6_COLES</name>
<dbReference type="PANTHER" id="PTHR31221:SF334">
    <property type="entry name" value="WRKY TRANSCRIPTION FACTOR 57-RELATED"/>
    <property type="match status" value="1"/>
</dbReference>
<dbReference type="AlphaFoldDB" id="A0A843WIY6"/>
<dbReference type="SUPFAM" id="SSF118290">
    <property type="entry name" value="WRKY DNA-binding domain"/>
    <property type="match status" value="1"/>
</dbReference>
<dbReference type="GO" id="GO:0005634">
    <property type="term" value="C:nucleus"/>
    <property type="evidence" value="ECO:0007669"/>
    <property type="project" value="UniProtKB-SubCell"/>
</dbReference>
<dbReference type="Gene3D" id="2.20.25.80">
    <property type="entry name" value="WRKY domain"/>
    <property type="match status" value="1"/>
</dbReference>
<evidence type="ECO:0000256" key="5">
    <source>
        <dbReference type="ARBA" id="ARBA00023242"/>
    </source>
</evidence>
<keyword evidence="8" id="KW-1185">Reference proteome</keyword>
<comment type="subcellular location">
    <subcellularLocation>
        <location evidence="1">Nucleus</location>
    </subcellularLocation>
</comment>
<dbReference type="PROSITE" id="PS50811">
    <property type="entry name" value="WRKY"/>
    <property type="match status" value="1"/>
</dbReference>
<evidence type="ECO:0000259" key="6">
    <source>
        <dbReference type="PROSITE" id="PS50811"/>
    </source>
</evidence>
<dbReference type="Proteomes" id="UP000652761">
    <property type="component" value="Unassembled WGS sequence"/>
</dbReference>
<feature type="domain" description="WRKY" evidence="6">
    <location>
        <begin position="127"/>
        <end position="153"/>
    </location>
</feature>
<keyword evidence="5" id="KW-0539">Nucleus</keyword>
<dbReference type="Pfam" id="PF03106">
    <property type="entry name" value="WRKY"/>
    <property type="match status" value="1"/>
</dbReference>
<dbReference type="EMBL" id="NMUH01003896">
    <property type="protein sequence ID" value="MQM07547.1"/>
    <property type="molecule type" value="Genomic_DNA"/>
</dbReference>
<dbReference type="PANTHER" id="PTHR31221">
    <property type="entry name" value="WRKY TRANSCRIPTION FACTOR PROTEIN 1-RELATED"/>
    <property type="match status" value="1"/>
</dbReference>
<dbReference type="GO" id="GO:0043565">
    <property type="term" value="F:sequence-specific DNA binding"/>
    <property type="evidence" value="ECO:0007669"/>
    <property type="project" value="InterPro"/>
</dbReference>
<dbReference type="SMART" id="SM00774">
    <property type="entry name" value="WRKY"/>
    <property type="match status" value="1"/>
</dbReference>
<accession>A0A843WIY6</accession>
<evidence type="ECO:0000256" key="4">
    <source>
        <dbReference type="ARBA" id="ARBA00023163"/>
    </source>
</evidence>
<keyword evidence="4" id="KW-0804">Transcription</keyword>
<dbReference type="GO" id="GO:0003700">
    <property type="term" value="F:DNA-binding transcription factor activity"/>
    <property type="evidence" value="ECO:0007669"/>
    <property type="project" value="InterPro"/>
</dbReference>
<keyword evidence="2" id="KW-0805">Transcription regulation</keyword>
<dbReference type="InterPro" id="IPR044810">
    <property type="entry name" value="WRKY_plant"/>
</dbReference>
<keyword evidence="3" id="KW-0238">DNA-binding</keyword>